<dbReference type="Proteomes" id="UP000035721">
    <property type="component" value="Unassembled WGS sequence"/>
</dbReference>
<proteinExistence type="predicted"/>
<name>A0A077M169_9MICO</name>
<sequence>MSDPTALPNFPPPPDEHPLRGRVLDSLLDMGLQPDIDADGDVAFVVNEQQLFIRCIESELTVMRTFGQWQIGEEVPQDTLAQLTACNEVNLTMNLVKTGLANGTLVVTTEHLVRAEEDVSGVANISIQVVLAAVHLWHQRMLGENPFEQGPDGDGAPDAGPQGGGDQ</sequence>
<keyword evidence="3" id="KW-1185">Reference proteome</keyword>
<gene>
    <name evidence="2" type="ORF">BN12_350028</name>
</gene>
<protein>
    <recommendedName>
        <fullName evidence="4">Sensory transduction regulator</fullName>
    </recommendedName>
</protein>
<accession>A0A077M169</accession>
<evidence type="ECO:0000313" key="2">
    <source>
        <dbReference type="EMBL" id="CCH78822.1"/>
    </source>
</evidence>
<dbReference type="STRING" id="1194083.BN12_350028"/>
<dbReference type="RefSeq" id="WP_048550984.1">
    <property type="nucleotide sequence ID" value="NZ_HF570958.1"/>
</dbReference>
<reference evidence="2 3" key="1">
    <citation type="journal article" date="2013" name="ISME J.">
        <title>A metabolic model for members of the genus Tetrasphaera involved in enhanced biological phosphorus removal.</title>
        <authorList>
            <person name="Kristiansen R."/>
            <person name="Nguyen H.T.T."/>
            <person name="Saunders A.M."/>
            <person name="Nielsen J.L."/>
            <person name="Wimmer R."/>
            <person name="Le V.Q."/>
            <person name="McIlroy S.J."/>
            <person name="Petrovski S."/>
            <person name="Seviour R.J."/>
            <person name="Calteau A."/>
            <person name="Nielsen K.L."/>
            <person name="Nielsen P.H."/>
        </authorList>
    </citation>
    <scope>NUCLEOTIDE SEQUENCE [LARGE SCALE GENOMIC DNA]</scope>
    <source>
        <strain evidence="2 3">T1-X7</strain>
    </source>
</reference>
<evidence type="ECO:0000256" key="1">
    <source>
        <dbReference type="SAM" id="MobiDB-lite"/>
    </source>
</evidence>
<comment type="caution">
    <text evidence="2">The sequence shown here is derived from an EMBL/GenBank/DDBJ whole genome shotgun (WGS) entry which is preliminary data.</text>
</comment>
<evidence type="ECO:0008006" key="4">
    <source>
        <dbReference type="Google" id="ProtNLM"/>
    </source>
</evidence>
<feature type="region of interest" description="Disordered" evidence="1">
    <location>
        <begin position="144"/>
        <end position="167"/>
    </location>
</feature>
<dbReference type="EMBL" id="CAJB01000279">
    <property type="protein sequence ID" value="CCH78822.1"/>
    <property type="molecule type" value="Genomic_DNA"/>
</dbReference>
<dbReference type="AlphaFoldDB" id="A0A077M169"/>
<evidence type="ECO:0000313" key="3">
    <source>
        <dbReference type="Proteomes" id="UP000035721"/>
    </source>
</evidence>
<organism evidence="2 3">
    <name type="scientific">Nostocoides japonicum T1-X7</name>
    <dbReference type="NCBI Taxonomy" id="1194083"/>
    <lineage>
        <taxon>Bacteria</taxon>
        <taxon>Bacillati</taxon>
        <taxon>Actinomycetota</taxon>
        <taxon>Actinomycetes</taxon>
        <taxon>Micrococcales</taxon>
        <taxon>Intrasporangiaceae</taxon>
        <taxon>Nostocoides</taxon>
    </lineage>
</organism>